<evidence type="ECO:0000313" key="2">
    <source>
        <dbReference type="EMBL" id="BBL06686.1"/>
    </source>
</evidence>
<dbReference type="GO" id="GO:0006508">
    <property type="term" value="P:proteolysis"/>
    <property type="evidence" value="ECO:0007669"/>
    <property type="project" value="UniProtKB-KW"/>
</dbReference>
<accession>A0A4Y1X2G4</accession>
<name>A0A4Y1X2G4_9BACT</name>
<dbReference type="Proteomes" id="UP000319374">
    <property type="component" value="Chromosome"/>
</dbReference>
<organism evidence="2 3">
    <name type="scientific">Alistipes dispar</name>
    <dbReference type="NCBI Taxonomy" id="2585119"/>
    <lineage>
        <taxon>Bacteria</taxon>
        <taxon>Pseudomonadati</taxon>
        <taxon>Bacteroidota</taxon>
        <taxon>Bacteroidia</taxon>
        <taxon>Bacteroidales</taxon>
        <taxon>Rikenellaceae</taxon>
        <taxon>Alistipes</taxon>
    </lineage>
</organism>
<keyword evidence="2" id="KW-0378">Hydrolase</keyword>
<dbReference type="RefSeq" id="WP_141428480.1">
    <property type="nucleotide sequence ID" value="NZ_AP019736.1"/>
</dbReference>
<evidence type="ECO:0000313" key="3">
    <source>
        <dbReference type="Proteomes" id="UP000319374"/>
    </source>
</evidence>
<keyword evidence="3" id="KW-1185">Reference proteome</keyword>
<dbReference type="GeneID" id="98673300"/>
<dbReference type="KEGG" id="ada:A5CPEGH6_13240"/>
<dbReference type="GO" id="GO:0008233">
    <property type="term" value="F:peptidase activity"/>
    <property type="evidence" value="ECO:0007669"/>
    <property type="project" value="UniProtKB-KW"/>
</dbReference>
<dbReference type="Gene3D" id="3.40.50.880">
    <property type="match status" value="1"/>
</dbReference>
<dbReference type="SUPFAM" id="SSF52317">
    <property type="entry name" value="Class I glutamine amidotransferase-like"/>
    <property type="match status" value="1"/>
</dbReference>
<protein>
    <submittedName>
        <fullName evidence="2">Protease I</fullName>
    </submittedName>
</protein>
<feature type="domain" description="DJ-1/PfpI" evidence="1">
    <location>
        <begin position="3"/>
        <end position="172"/>
    </location>
</feature>
<keyword evidence="2" id="KW-0645">Protease</keyword>
<evidence type="ECO:0000259" key="1">
    <source>
        <dbReference type="Pfam" id="PF01965"/>
    </source>
</evidence>
<sequence length="175" mass="18438">MTKKAAVLAVDPVNGAGLFQYLETFFENDIPFTLFAVAGSREIRTNSGVRITADATIAELKGREGEFGALVFACGDAVPVFAQHAGEPWNAALLGEMKTFAEQGKLLIGHCGAGLLFDIAGIAAGKRVTVHPLAKGAVRHAAATDSATEIDGNFYTAQEEHKLPELLGKVVEALK</sequence>
<dbReference type="Pfam" id="PF01965">
    <property type="entry name" value="DJ-1_PfpI"/>
    <property type="match status" value="1"/>
</dbReference>
<dbReference type="InterPro" id="IPR029062">
    <property type="entry name" value="Class_I_gatase-like"/>
</dbReference>
<dbReference type="OrthoDB" id="996290at2"/>
<gene>
    <name evidence="2" type="ORF">A5CPEGH6_13240</name>
</gene>
<dbReference type="AlphaFoldDB" id="A0A4Y1X2G4"/>
<proteinExistence type="predicted"/>
<dbReference type="EMBL" id="AP019736">
    <property type="protein sequence ID" value="BBL06686.1"/>
    <property type="molecule type" value="Genomic_DNA"/>
</dbReference>
<dbReference type="InterPro" id="IPR002818">
    <property type="entry name" value="DJ-1/PfpI"/>
</dbReference>
<reference evidence="3" key="1">
    <citation type="submission" date="2019-06" db="EMBL/GenBank/DDBJ databases">
        <title>Alistipes onderdonkii subsp. vulgaris subsp. nov., Alistipes dispar sp. nov. and Alistipes communis sp. nov., isolated from human faeces, and creation of Alistipes onderdonkii subsp. onderdonkii subsp. nov.</title>
        <authorList>
            <person name="Sakamoto M."/>
            <person name="Ikeyama N."/>
            <person name="Ogata Y."/>
            <person name="Suda W."/>
            <person name="Iino T."/>
            <person name="Hattori M."/>
            <person name="Ohkuma M."/>
        </authorList>
    </citation>
    <scope>NUCLEOTIDE SEQUENCE [LARGE SCALE GENOMIC DNA]</scope>
    <source>
        <strain evidence="3">5CPEGH6</strain>
    </source>
</reference>